<evidence type="ECO:0000313" key="5">
    <source>
        <dbReference type="EMBL" id="KRM16207.1"/>
    </source>
</evidence>
<evidence type="ECO:0000256" key="1">
    <source>
        <dbReference type="ARBA" id="ARBA00005582"/>
    </source>
</evidence>
<dbReference type="InterPro" id="IPR020476">
    <property type="entry name" value="Nudix_hydrolase"/>
</dbReference>
<dbReference type="CDD" id="cd04686">
    <property type="entry name" value="NUDIX_Hydrolase"/>
    <property type="match status" value="1"/>
</dbReference>
<gene>
    <name evidence="5" type="ORF">FD31_GL000664</name>
</gene>
<keyword evidence="2 3" id="KW-0378">Hydrolase</keyword>
<dbReference type="AlphaFoldDB" id="A0A0R1WEL4"/>
<protein>
    <submittedName>
        <fullName evidence="5">NUDIX family hydrolase</fullName>
    </submittedName>
</protein>
<dbReference type="InterPro" id="IPR000086">
    <property type="entry name" value="NUDIX_hydrolase_dom"/>
</dbReference>
<dbReference type="InterPro" id="IPR020084">
    <property type="entry name" value="NUDIX_hydrolase_CS"/>
</dbReference>
<dbReference type="PRINTS" id="PR00502">
    <property type="entry name" value="NUDIXFAMILY"/>
</dbReference>
<evidence type="ECO:0000256" key="2">
    <source>
        <dbReference type="ARBA" id="ARBA00022801"/>
    </source>
</evidence>
<dbReference type="SUPFAM" id="SSF55811">
    <property type="entry name" value="Nudix"/>
    <property type="match status" value="1"/>
</dbReference>
<dbReference type="PANTHER" id="PTHR43736:SF1">
    <property type="entry name" value="DIHYDRONEOPTERIN TRIPHOSPHATE DIPHOSPHATASE"/>
    <property type="match status" value="1"/>
</dbReference>
<evidence type="ECO:0000259" key="4">
    <source>
        <dbReference type="PROSITE" id="PS51462"/>
    </source>
</evidence>
<dbReference type="Gene3D" id="3.90.79.10">
    <property type="entry name" value="Nucleoside Triphosphate Pyrophosphohydrolase"/>
    <property type="match status" value="1"/>
</dbReference>
<dbReference type="Pfam" id="PF00293">
    <property type="entry name" value="NUDIX"/>
    <property type="match status" value="1"/>
</dbReference>
<dbReference type="PROSITE" id="PS00893">
    <property type="entry name" value="NUDIX_BOX"/>
    <property type="match status" value="1"/>
</dbReference>
<comment type="similarity">
    <text evidence="1 3">Belongs to the Nudix hydrolase family.</text>
</comment>
<dbReference type="PATRIC" id="fig|1423774.3.peg.681"/>
<name>A0A0R1WEL4_9LACO</name>
<dbReference type="GO" id="GO:0016787">
    <property type="term" value="F:hydrolase activity"/>
    <property type="evidence" value="ECO:0007669"/>
    <property type="project" value="UniProtKB-KW"/>
</dbReference>
<dbReference type="PROSITE" id="PS51462">
    <property type="entry name" value="NUDIX"/>
    <property type="match status" value="1"/>
</dbReference>
<sequence>MSQKKVHFAFGVYGVIAANNKLLVINKNGGPYINRYDLPGGSLDEGESLHQAVAREVREETGLKVLDAKQLGTISFSYPWNYQHFTWNNHVCVFYSIDDYSGTPKIKVSQFVGQDSTGSQWIDVEDLNLENSSPLVLKAKEYVLMKKFITADSKYSHWNVLI</sequence>
<reference evidence="5 6" key="1">
    <citation type="journal article" date="2015" name="Genome Announc.">
        <title>Expanding the biotechnology potential of lactobacilli through comparative genomics of 213 strains and associated genera.</title>
        <authorList>
            <person name="Sun Z."/>
            <person name="Harris H.M."/>
            <person name="McCann A."/>
            <person name="Guo C."/>
            <person name="Argimon S."/>
            <person name="Zhang W."/>
            <person name="Yang X."/>
            <person name="Jeffery I.B."/>
            <person name="Cooney J.C."/>
            <person name="Kagawa T.F."/>
            <person name="Liu W."/>
            <person name="Song Y."/>
            <person name="Salvetti E."/>
            <person name="Wrobel A."/>
            <person name="Rasinkangas P."/>
            <person name="Parkhill J."/>
            <person name="Rea M.C."/>
            <person name="O'Sullivan O."/>
            <person name="Ritari J."/>
            <person name="Douillard F.P."/>
            <person name="Paul Ross R."/>
            <person name="Yang R."/>
            <person name="Briner A.E."/>
            <person name="Felis G.E."/>
            <person name="de Vos W.M."/>
            <person name="Barrangou R."/>
            <person name="Klaenhammer T.R."/>
            <person name="Caufield P.W."/>
            <person name="Cui Y."/>
            <person name="Zhang H."/>
            <person name="O'Toole P.W."/>
        </authorList>
    </citation>
    <scope>NUCLEOTIDE SEQUENCE [LARGE SCALE GENOMIC DNA]</scope>
    <source>
        <strain evidence="5 6">DSM 16982</strain>
    </source>
</reference>
<dbReference type="EMBL" id="AZFV01000016">
    <property type="protein sequence ID" value="KRM16207.1"/>
    <property type="molecule type" value="Genomic_DNA"/>
</dbReference>
<organism evidence="5 6">
    <name type="scientific">Companilactobacillus nantensis DSM 16982</name>
    <dbReference type="NCBI Taxonomy" id="1423774"/>
    <lineage>
        <taxon>Bacteria</taxon>
        <taxon>Bacillati</taxon>
        <taxon>Bacillota</taxon>
        <taxon>Bacilli</taxon>
        <taxon>Lactobacillales</taxon>
        <taxon>Lactobacillaceae</taxon>
        <taxon>Companilactobacillus</taxon>
    </lineage>
</organism>
<accession>A0A0R1WEL4</accession>
<dbReference type="STRING" id="1423774.FD31_GL000664"/>
<evidence type="ECO:0000256" key="3">
    <source>
        <dbReference type="RuleBase" id="RU003476"/>
    </source>
</evidence>
<keyword evidence="6" id="KW-1185">Reference proteome</keyword>
<dbReference type="PANTHER" id="PTHR43736">
    <property type="entry name" value="ADP-RIBOSE PYROPHOSPHATASE"/>
    <property type="match status" value="1"/>
</dbReference>
<dbReference type="Proteomes" id="UP000051302">
    <property type="component" value="Unassembled WGS sequence"/>
</dbReference>
<dbReference type="RefSeq" id="WP_057892232.1">
    <property type="nucleotide sequence ID" value="NZ_AZFV01000016.1"/>
</dbReference>
<dbReference type="InterPro" id="IPR015797">
    <property type="entry name" value="NUDIX_hydrolase-like_dom_sf"/>
</dbReference>
<feature type="domain" description="Nudix hydrolase" evidence="4">
    <location>
        <begin position="5"/>
        <end position="147"/>
    </location>
</feature>
<proteinExistence type="inferred from homology"/>
<comment type="caution">
    <text evidence="5">The sequence shown here is derived from an EMBL/GenBank/DDBJ whole genome shotgun (WGS) entry which is preliminary data.</text>
</comment>
<evidence type="ECO:0000313" key="6">
    <source>
        <dbReference type="Proteomes" id="UP000051302"/>
    </source>
</evidence>